<sequence length="320" mass="36507">MFTSCRHKDKLEKDNVVIITKYICIKYPKFLTQQTKGLKMSLDLLPEDCFAYILSLTSPKNACCISVVSSEIRALAGLDAVWEKFLPSDYPEIISRLVSPVTCSPKKELFLMLCNPQLIDEGRKIISLEKSTGKKSYILSSREISISWANNPLYWSWKPHLHSRFREVVELRTICWLQINGKFNTQMLSSRTDYGVYLIFKFADRAYGLDTLPSEVSVEVGNFKMQSKVYLRRQDKSKQAVDSVGFPNRMTRSRAQGRDGSRSNDGAPCEREDGWMEIELGSFYNHGGENKEVEMGLKEVTGEHLKGGLIVEGIEIRPKH</sequence>
<accession>A0ACB7HBV6</accession>
<reference evidence="2" key="1">
    <citation type="journal article" date="2016" name="Nat. Biotechnol.">
        <title>Sequencing wild and cultivated cassava and related species reveals extensive interspecific hybridization and genetic diversity.</title>
        <authorList>
            <person name="Bredeson J.V."/>
            <person name="Lyons J.B."/>
            <person name="Prochnik S.E."/>
            <person name="Wu G.A."/>
            <person name="Ha C.M."/>
            <person name="Edsinger-Gonzales E."/>
            <person name="Grimwood J."/>
            <person name="Schmutz J."/>
            <person name="Rabbi I.Y."/>
            <person name="Egesi C."/>
            <person name="Nauluvula P."/>
            <person name="Lebot V."/>
            <person name="Ndunguru J."/>
            <person name="Mkamilo G."/>
            <person name="Bart R.S."/>
            <person name="Setter T.L."/>
            <person name="Gleadow R.M."/>
            <person name="Kulakow P."/>
            <person name="Ferguson M.E."/>
            <person name="Rounsley S."/>
            <person name="Rokhsar D.S."/>
        </authorList>
    </citation>
    <scope>NUCLEOTIDE SEQUENCE [LARGE SCALE GENOMIC DNA]</scope>
    <source>
        <strain evidence="2">cv. AM560-2</strain>
    </source>
</reference>
<gene>
    <name evidence="1" type="ORF">MANES_08G115000v8</name>
</gene>
<organism evidence="1 2">
    <name type="scientific">Manihot esculenta</name>
    <name type="common">Cassava</name>
    <name type="synonym">Jatropha manihot</name>
    <dbReference type="NCBI Taxonomy" id="3983"/>
    <lineage>
        <taxon>Eukaryota</taxon>
        <taxon>Viridiplantae</taxon>
        <taxon>Streptophyta</taxon>
        <taxon>Embryophyta</taxon>
        <taxon>Tracheophyta</taxon>
        <taxon>Spermatophyta</taxon>
        <taxon>Magnoliopsida</taxon>
        <taxon>eudicotyledons</taxon>
        <taxon>Gunneridae</taxon>
        <taxon>Pentapetalae</taxon>
        <taxon>rosids</taxon>
        <taxon>fabids</taxon>
        <taxon>Malpighiales</taxon>
        <taxon>Euphorbiaceae</taxon>
        <taxon>Crotonoideae</taxon>
        <taxon>Manihoteae</taxon>
        <taxon>Manihot</taxon>
    </lineage>
</organism>
<keyword evidence="2" id="KW-1185">Reference proteome</keyword>
<proteinExistence type="predicted"/>
<name>A0ACB7HBV6_MANES</name>
<evidence type="ECO:0000313" key="2">
    <source>
        <dbReference type="Proteomes" id="UP000091857"/>
    </source>
</evidence>
<dbReference type="EMBL" id="CM004394">
    <property type="protein sequence ID" value="KAG8649651.1"/>
    <property type="molecule type" value="Genomic_DNA"/>
</dbReference>
<evidence type="ECO:0000313" key="1">
    <source>
        <dbReference type="EMBL" id="KAG8649651.1"/>
    </source>
</evidence>
<dbReference type="Proteomes" id="UP000091857">
    <property type="component" value="Chromosome 8"/>
</dbReference>
<comment type="caution">
    <text evidence="1">The sequence shown here is derived from an EMBL/GenBank/DDBJ whole genome shotgun (WGS) entry which is preliminary data.</text>
</comment>
<protein>
    <submittedName>
        <fullName evidence="1">Uncharacterized protein</fullName>
    </submittedName>
</protein>